<evidence type="ECO:0000259" key="1">
    <source>
        <dbReference type="Pfam" id="PF06985"/>
    </source>
</evidence>
<name>A0A6A5T5D4_9PLEO</name>
<reference evidence="3" key="1">
    <citation type="journal article" date="2020" name="Stud. Mycol.">
        <title>101 Dothideomycetes genomes: a test case for predicting lifestyles and emergence of pathogens.</title>
        <authorList>
            <person name="Haridas S."/>
            <person name="Albert R."/>
            <person name="Binder M."/>
            <person name="Bloem J."/>
            <person name="Labutti K."/>
            <person name="Salamov A."/>
            <person name="Andreopoulos B."/>
            <person name="Baker S."/>
            <person name="Barry K."/>
            <person name="Bills G."/>
            <person name="Bluhm B."/>
            <person name="Cannon C."/>
            <person name="Castanera R."/>
            <person name="Culley D."/>
            <person name="Daum C."/>
            <person name="Ezra D."/>
            <person name="Gonzalez J."/>
            <person name="Henrissat B."/>
            <person name="Kuo A."/>
            <person name="Liang C."/>
            <person name="Lipzen A."/>
            <person name="Lutzoni F."/>
            <person name="Magnuson J."/>
            <person name="Mondo S."/>
            <person name="Nolan M."/>
            <person name="Ohm R."/>
            <person name="Pangilinan J."/>
            <person name="Park H.-J."/>
            <person name="Ramirez L."/>
            <person name="Alfaro M."/>
            <person name="Sun H."/>
            <person name="Tritt A."/>
            <person name="Yoshinaga Y."/>
            <person name="Zwiers L.-H."/>
            <person name="Turgeon B."/>
            <person name="Goodwin S."/>
            <person name="Spatafora J."/>
            <person name="Crous P."/>
            <person name="Grigoriev I."/>
        </authorList>
    </citation>
    <scope>NUCLEOTIDE SEQUENCE</scope>
    <source>
        <strain evidence="3">CBS 161.51</strain>
    </source>
</reference>
<dbReference type="PANTHER" id="PTHR10622:SF12">
    <property type="entry name" value="HET DOMAIN-CONTAINING PROTEIN"/>
    <property type="match status" value="1"/>
</dbReference>
<evidence type="ECO:0000313" key="3">
    <source>
        <dbReference type="EMBL" id="KAF1945966.1"/>
    </source>
</evidence>
<dbReference type="Pfam" id="PF26640">
    <property type="entry name" value="DUF8212"/>
    <property type="match status" value="1"/>
</dbReference>
<dbReference type="Pfam" id="PF06985">
    <property type="entry name" value="HET"/>
    <property type="match status" value="1"/>
</dbReference>
<organism evidence="3 4">
    <name type="scientific">Clathrospora elynae</name>
    <dbReference type="NCBI Taxonomy" id="706981"/>
    <lineage>
        <taxon>Eukaryota</taxon>
        <taxon>Fungi</taxon>
        <taxon>Dikarya</taxon>
        <taxon>Ascomycota</taxon>
        <taxon>Pezizomycotina</taxon>
        <taxon>Dothideomycetes</taxon>
        <taxon>Pleosporomycetidae</taxon>
        <taxon>Pleosporales</taxon>
        <taxon>Diademaceae</taxon>
        <taxon>Clathrospora</taxon>
    </lineage>
</organism>
<dbReference type="Proteomes" id="UP000800038">
    <property type="component" value="Unassembled WGS sequence"/>
</dbReference>
<dbReference type="PANTHER" id="PTHR10622">
    <property type="entry name" value="HET DOMAIN-CONTAINING PROTEIN"/>
    <property type="match status" value="1"/>
</dbReference>
<proteinExistence type="predicted"/>
<evidence type="ECO:0000259" key="2">
    <source>
        <dbReference type="Pfam" id="PF26640"/>
    </source>
</evidence>
<dbReference type="EMBL" id="ML976006">
    <property type="protein sequence ID" value="KAF1945966.1"/>
    <property type="molecule type" value="Genomic_DNA"/>
</dbReference>
<gene>
    <name evidence="3" type="ORF">EJ02DRAFT_462927</name>
</gene>
<feature type="domain" description="DUF8212" evidence="2">
    <location>
        <begin position="496"/>
        <end position="528"/>
    </location>
</feature>
<keyword evidence="4" id="KW-1185">Reference proteome</keyword>
<dbReference type="InterPro" id="IPR010730">
    <property type="entry name" value="HET"/>
</dbReference>
<dbReference type="OrthoDB" id="674604at2759"/>
<dbReference type="AlphaFoldDB" id="A0A6A5T5D4"/>
<protein>
    <submittedName>
        <fullName evidence="3">HET-domain-containing protein</fullName>
    </submittedName>
</protein>
<dbReference type="InterPro" id="IPR058525">
    <property type="entry name" value="DUF8212"/>
</dbReference>
<sequence>MASSRSDIFKFAGSDASRSNSTITKTPQDDECQILAQFKKALAYCRRYTKLTWPKARRDSFDNIGLQPITLTTSRVSRAQEVKKRPSIFRTKGADEYSTFGHHLSPCFTYTETSESDPFITSPLWLKAEFLTTEEASRRCPHLGFRGSLSWRRLAQPLAKRTKSCSQAFRRGISKISTSMYSERGTASDIPHILVQIRIGAPRLFILLSQLRSRVTQHSVMRLINTRTIELQWFNNNEIPKYAILSHTWGPNEVSNQELVWINRARALSSSPLSSSALFTGQDGQTAIMLAAMEMMIRGNTGTSVGSIREEDLMKRIGYSKIIHAAEQARGQGCDYIWVDTCCIDKSSSAELQEAINSMYRWYRDAEVCIVYLGDVAKPSSSYTTASEIARTAFQNCRWVRRGWTLQELVAPAVCRFYYEDWTLIGEKVEFLQELADITGIPVHVLEEEGAVKEISVAERMSWASHRDSTRVEDVAYSLLGIFDIHMPLLYGEGEKAFIRLQEEILKTTDDHSLFAWCATTSSPAVYRGLLARTPLEFQHCRSIERENVTSTFPIGSTSIGLRIQLEFLPDPQDKSCMLAMIRSSNSMNQRLAIRLACLDGAMQYARVDAGSLILIDDWPTGQLKTIYVRQKLSIPPAFTTAEFSCFHIRRRVSRDIIPPVRIISVSPHNAWDKAAYELRIPDGVTVYWGALLLHVQAPTYVHALCVVAFGFNRSTCHYWIKAVPDFVPSQDGITRGTWPQAVKTRIPDEVYDLLRGGDVRQDMFVVGDSGLGINVSIEAGLCGDSIALQVQVDGLVKWQ</sequence>
<feature type="domain" description="Heterokaryon incompatibility" evidence="1">
    <location>
        <begin position="242"/>
        <end position="380"/>
    </location>
</feature>
<accession>A0A6A5T5D4</accession>
<evidence type="ECO:0000313" key="4">
    <source>
        <dbReference type="Proteomes" id="UP000800038"/>
    </source>
</evidence>